<comment type="caution">
    <text evidence="2">The sequence shown here is derived from an EMBL/GenBank/DDBJ whole genome shotgun (WGS) entry which is preliminary data.</text>
</comment>
<reference evidence="2 3" key="1">
    <citation type="submission" date="2019-11" db="EMBL/GenBank/DDBJ databases">
        <title>Nocardia sp. nov. CT2-14 isolated from soil.</title>
        <authorList>
            <person name="Kanchanasin P."/>
            <person name="Tanasupawat S."/>
            <person name="Yuki M."/>
            <person name="Kudo T."/>
        </authorList>
    </citation>
    <scope>NUCLEOTIDE SEQUENCE [LARGE SCALE GENOMIC DNA]</scope>
    <source>
        <strain evidence="2 3">CT2-14</strain>
    </source>
</reference>
<dbReference type="PANTHER" id="PTHR13355">
    <property type="entry name" value="GLUCOSAMINE 6-PHOSPHATE N-ACETYLTRANSFERASE"/>
    <property type="match status" value="1"/>
</dbReference>
<gene>
    <name evidence="2" type="ORF">GLP40_18330</name>
</gene>
<dbReference type="RefSeq" id="WP_154789164.1">
    <property type="nucleotide sequence ID" value="NZ_WMBB01000008.1"/>
</dbReference>
<dbReference type="InterPro" id="IPR000182">
    <property type="entry name" value="GNAT_dom"/>
</dbReference>
<dbReference type="Gene3D" id="3.40.630.30">
    <property type="match status" value="1"/>
</dbReference>
<dbReference type="Proteomes" id="UP000432464">
    <property type="component" value="Unassembled WGS sequence"/>
</dbReference>
<dbReference type="PROSITE" id="PS51186">
    <property type="entry name" value="GNAT"/>
    <property type="match status" value="1"/>
</dbReference>
<dbReference type="EMBL" id="WMBB01000008">
    <property type="protein sequence ID" value="MTE14715.1"/>
    <property type="molecule type" value="Genomic_DNA"/>
</dbReference>
<evidence type="ECO:0000313" key="3">
    <source>
        <dbReference type="Proteomes" id="UP000432464"/>
    </source>
</evidence>
<sequence length="143" mass="15614">MIEVVTVGTAQELAEAFAVRMQVFVDEQGVPAEMEIDEFDATADHFLARLDGQPAGAGRLIVRDGVGVLGRLAVLAQTRGVGLGVALVRAIEERVRQRGLDAVELHSQTRARGFYEKLGYRAYGEIGIDAGIPHIWMRRTLVN</sequence>
<organism evidence="2 3">
    <name type="scientific">Nocardia aurantiaca</name>
    <dbReference type="NCBI Taxonomy" id="2675850"/>
    <lineage>
        <taxon>Bacteria</taxon>
        <taxon>Bacillati</taxon>
        <taxon>Actinomycetota</taxon>
        <taxon>Actinomycetes</taxon>
        <taxon>Mycobacteriales</taxon>
        <taxon>Nocardiaceae</taxon>
        <taxon>Nocardia</taxon>
    </lineage>
</organism>
<dbReference type="PANTHER" id="PTHR13355:SF11">
    <property type="entry name" value="GLUCOSAMINE 6-PHOSPHATE N-ACETYLTRANSFERASE"/>
    <property type="match status" value="1"/>
</dbReference>
<dbReference type="InterPro" id="IPR016181">
    <property type="entry name" value="Acyl_CoA_acyltransferase"/>
</dbReference>
<name>A0A6I3L272_9NOCA</name>
<dbReference type="Pfam" id="PF13673">
    <property type="entry name" value="Acetyltransf_10"/>
    <property type="match status" value="1"/>
</dbReference>
<keyword evidence="2" id="KW-0808">Transferase</keyword>
<proteinExistence type="predicted"/>
<keyword evidence="3" id="KW-1185">Reference proteome</keyword>
<accession>A0A6I3L272</accession>
<feature type="domain" description="N-acetyltransferase" evidence="1">
    <location>
        <begin position="1"/>
        <end position="142"/>
    </location>
</feature>
<dbReference type="GO" id="GO:0004343">
    <property type="term" value="F:glucosamine 6-phosphate N-acetyltransferase activity"/>
    <property type="evidence" value="ECO:0007669"/>
    <property type="project" value="TreeGrafter"/>
</dbReference>
<dbReference type="CDD" id="cd04301">
    <property type="entry name" value="NAT_SF"/>
    <property type="match status" value="1"/>
</dbReference>
<dbReference type="AlphaFoldDB" id="A0A6I3L272"/>
<dbReference type="InterPro" id="IPR039143">
    <property type="entry name" value="GNPNAT1-like"/>
</dbReference>
<evidence type="ECO:0000259" key="1">
    <source>
        <dbReference type="PROSITE" id="PS51186"/>
    </source>
</evidence>
<evidence type="ECO:0000313" key="2">
    <source>
        <dbReference type="EMBL" id="MTE14715.1"/>
    </source>
</evidence>
<dbReference type="SUPFAM" id="SSF55729">
    <property type="entry name" value="Acyl-CoA N-acyltransferases (Nat)"/>
    <property type="match status" value="1"/>
</dbReference>
<protein>
    <submittedName>
        <fullName evidence="2">GNAT family N-acetyltransferase</fullName>
    </submittedName>
</protein>